<reference evidence="7" key="1">
    <citation type="submission" date="2011-03" db="EMBL/GenBank/DDBJ databases">
        <authorList>
            <person name="Voget S."/>
            <person name="Streit W.R."/>
            <person name="Jaeger K.E."/>
            <person name="Daniel R."/>
        </authorList>
    </citation>
    <scope>NUCLEOTIDE SEQUENCE [LARGE SCALE GENOMIC DNA]</scope>
    <source>
        <strain evidence="7">PG1</strain>
    </source>
</reference>
<keyword evidence="4" id="KW-0804">Transcription</keyword>
<dbReference type="Pfam" id="PF00126">
    <property type="entry name" value="HTH_1"/>
    <property type="match status" value="1"/>
</dbReference>
<dbReference type="FunFam" id="1.10.10.10:FF:000001">
    <property type="entry name" value="LysR family transcriptional regulator"/>
    <property type="match status" value="1"/>
</dbReference>
<accession>A0A0B6S7I3</accession>
<evidence type="ECO:0000256" key="4">
    <source>
        <dbReference type="ARBA" id="ARBA00023163"/>
    </source>
</evidence>
<name>A0A0B6S7I3_BURPL</name>
<evidence type="ECO:0000313" key="6">
    <source>
        <dbReference type="EMBL" id="AJK49245.1"/>
    </source>
</evidence>
<gene>
    <name evidence="6" type="ORF">BGL_2c11670</name>
</gene>
<dbReference type="PRINTS" id="PR00039">
    <property type="entry name" value="HTHLYSR"/>
</dbReference>
<dbReference type="Gene3D" id="1.10.10.10">
    <property type="entry name" value="Winged helix-like DNA-binding domain superfamily/Winged helix DNA-binding domain"/>
    <property type="match status" value="1"/>
</dbReference>
<comment type="similarity">
    <text evidence="1">Belongs to the LysR transcriptional regulatory family.</text>
</comment>
<dbReference type="Pfam" id="PF03466">
    <property type="entry name" value="LysR_substrate"/>
    <property type="match status" value="1"/>
</dbReference>
<keyword evidence="2" id="KW-0805">Transcription regulation</keyword>
<dbReference type="GO" id="GO:0003700">
    <property type="term" value="F:DNA-binding transcription factor activity"/>
    <property type="evidence" value="ECO:0007669"/>
    <property type="project" value="InterPro"/>
</dbReference>
<dbReference type="InterPro" id="IPR000847">
    <property type="entry name" value="LysR_HTH_N"/>
</dbReference>
<dbReference type="KEGG" id="bgp:BGL_2c11670"/>
<dbReference type="InterPro" id="IPR050176">
    <property type="entry name" value="LTTR"/>
</dbReference>
<evidence type="ECO:0000256" key="3">
    <source>
        <dbReference type="ARBA" id="ARBA00023125"/>
    </source>
</evidence>
<keyword evidence="3" id="KW-0238">DNA-binding</keyword>
<feature type="domain" description="HTH lysR-type" evidence="5">
    <location>
        <begin position="4"/>
        <end position="61"/>
    </location>
</feature>
<dbReference type="SUPFAM" id="SSF53850">
    <property type="entry name" value="Periplasmic binding protein-like II"/>
    <property type="match status" value="1"/>
</dbReference>
<reference evidence="6 7" key="2">
    <citation type="journal article" date="2016" name="Appl. Microbiol. Biotechnol.">
        <title>Mutations improving production and secretion of extracellular lipase by Burkholderia glumae PG1.</title>
        <authorList>
            <person name="Knapp A."/>
            <person name="Voget S."/>
            <person name="Gao R."/>
            <person name="Zaburannyi N."/>
            <person name="Krysciak D."/>
            <person name="Breuer M."/>
            <person name="Hauer B."/>
            <person name="Streit W.R."/>
            <person name="Muller R."/>
            <person name="Daniel R."/>
            <person name="Jaeger K.E."/>
        </authorList>
    </citation>
    <scope>NUCLEOTIDE SEQUENCE [LARGE SCALE GENOMIC DNA]</scope>
    <source>
        <strain evidence="6 7">PG1</strain>
    </source>
</reference>
<dbReference type="InterPro" id="IPR036388">
    <property type="entry name" value="WH-like_DNA-bd_sf"/>
</dbReference>
<dbReference type="GO" id="GO:0003677">
    <property type="term" value="F:DNA binding"/>
    <property type="evidence" value="ECO:0007669"/>
    <property type="project" value="UniProtKB-KW"/>
</dbReference>
<evidence type="ECO:0000259" key="5">
    <source>
        <dbReference type="PROSITE" id="PS50931"/>
    </source>
</evidence>
<evidence type="ECO:0000256" key="2">
    <source>
        <dbReference type="ARBA" id="ARBA00023015"/>
    </source>
</evidence>
<dbReference type="Proteomes" id="UP000031838">
    <property type="component" value="Chromosome 2"/>
</dbReference>
<dbReference type="InterPro" id="IPR036390">
    <property type="entry name" value="WH_DNA-bd_sf"/>
</dbReference>
<dbReference type="SUPFAM" id="SSF46785">
    <property type="entry name" value="Winged helix' DNA-binding domain"/>
    <property type="match status" value="1"/>
</dbReference>
<dbReference type="HOGENOM" id="CLU_039613_1_4_4"/>
<dbReference type="PANTHER" id="PTHR30579">
    <property type="entry name" value="TRANSCRIPTIONAL REGULATOR"/>
    <property type="match status" value="1"/>
</dbReference>
<evidence type="ECO:0000256" key="1">
    <source>
        <dbReference type="ARBA" id="ARBA00009437"/>
    </source>
</evidence>
<dbReference type="EMBL" id="CP002581">
    <property type="protein sequence ID" value="AJK49245.1"/>
    <property type="molecule type" value="Genomic_DNA"/>
</dbReference>
<keyword evidence="7" id="KW-1185">Reference proteome</keyword>
<sequence>MKKLDLDVLEMVVAIADTGSFARAAEAVHRSSSAVSMQVKALEDALGKPLFARSTRNLAITHEGRMIVDYGRRMLAMREEAWASVVRPEVRGRVTIGVPDDYASSLLPSVLRKFAIAHPRVEIRVIGLPSSALVPLIKDNTVDLACMTRTRGVSAEFIRHEPVVWAALRGGQPIWNERPLPIAVFEHGSAARVRAIGALNQAGIKYRMSYESPSLLGLITMVEAGLALAPLARCSVPAHLMHVGEAEGLPSLGEHEVVLARSARSARPPCDFLAEQMLADLRRAP</sequence>
<proteinExistence type="inferred from homology"/>
<dbReference type="PROSITE" id="PS50931">
    <property type="entry name" value="HTH_LYSR"/>
    <property type="match status" value="1"/>
</dbReference>
<organism evidence="6 7">
    <name type="scientific">Burkholderia plantarii</name>
    <dbReference type="NCBI Taxonomy" id="41899"/>
    <lineage>
        <taxon>Bacteria</taxon>
        <taxon>Pseudomonadati</taxon>
        <taxon>Pseudomonadota</taxon>
        <taxon>Betaproteobacteria</taxon>
        <taxon>Burkholderiales</taxon>
        <taxon>Burkholderiaceae</taxon>
        <taxon>Burkholderia</taxon>
    </lineage>
</organism>
<dbReference type="PANTHER" id="PTHR30579:SF7">
    <property type="entry name" value="HTH-TYPE TRANSCRIPTIONAL REGULATOR LRHA-RELATED"/>
    <property type="match status" value="1"/>
</dbReference>
<protein>
    <submittedName>
        <fullName evidence="6">Transcriptional regulator, LysR family</fullName>
    </submittedName>
</protein>
<dbReference type="InterPro" id="IPR005119">
    <property type="entry name" value="LysR_subst-bd"/>
</dbReference>
<dbReference type="AlphaFoldDB" id="A0A0B6S7I3"/>
<dbReference type="Gene3D" id="3.40.190.10">
    <property type="entry name" value="Periplasmic binding protein-like II"/>
    <property type="match status" value="2"/>
</dbReference>
<dbReference type="RefSeq" id="WP_042627744.1">
    <property type="nucleotide sequence ID" value="NZ_CP002581.1"/>
</dbReference>
<evidence type="ECO:0000313" key="7">
    <source>
        <dbReference type="Proteomes" id="UP000031838"/>
    </source>
</evidence>